<keyword evidence="5" id="KW-1185">Reference proteome</keyword>
<feature type="compositionally biased region" description="Low complexity" evidence="1">
    <location>
        <begin position="1"/>
        <end position="19"/>
    </location>
</feature>
<dbReference type="EMBL" id="WNWS01000503">
    <property type="protein sequence ID" value="KAE9966639.1"/>
    <property type="molecule type" value="Genomic_DNA"/>
</dbReference>
<feature type="compositionally biased region" description="Pro residues" evidence="1">
    <location>
        <begin position="55"/>
        <end position="74"/>
    </location>
</feature>
<feature type="region of interest" description="Disordered" evidence="1">
    <location>
        <begin position="1"/>
        <end position="81"/>
    </location>
</feature>
<evidence type="ECO:0000256" key="1">
    <source>
        <dbReference type="SAM" id="MobiDB-lite"/>
    </source>
</evidence>
<gene>
    <name evidence="3" type="ORF">EG327_010776</name>
    <name evidence="2" type="ORF">EG328_008786</name>
</gene>
<evidence type="ECO:0000313" key="2">
    <source>
        <dbReference type="EMBL" id="KAE9966639.1"/>
    </source>
</evidence>
<proteinExistence type="predicted"/>
<accession>A0A8H3YN19</accession>
<comment type="caution">
    <text evidence="2">The sequence shown here is derived from an EMBL/GenBank/DDBJ whole genome shotgun (WGS) entry which is preliminary data.</text>
</comment>
<dbReference type="Proteomes" id="UP000490939">
    <property type="component" value="Unassembled WGS sequence"/>
</dbReference>
<reference evidence="2 4" key="1">
    <citation type="submission" date="2018-12" db="EMBL/GenBank/DDBJ databases">
        <title>Venturia inaequalis Genome Resource.</title>
        <authorList>
            <person name="Lichtner F.J."/>
        </authorList>
    </citation>
    <scope>NUCLEOTIDE SEQUENCE [LARGE SCALE GENOMIC DNA]</scope>
    <source>
        <strain evidence="2 4">120213</strain>
        <strain evidence="3 5">DMI_063113</strain>
    </source>
</reference>
<sequence>MGANTSSTSEGESTTLVEEIPQSEATTQLEDTSQLIATTAIEEKIQVEPTNQPATSPPVEEPLQPQPPALPDPPTTDQDLDSYLHTLTTTTPLTPTAIANLKTNSKAWLQLLATNTHAAILKTHLETPPPPSDHSKNISDFARMYAIANLGECTELREFLASERTFQGQDVVRAVFRPARAVAWRVYCEYYPERFGFGFWGWEGVEEGGKVRTADFQTGKAPFWEEDKEE</sequence>
<dbReference type="AlphaFoldDB" id="A0A8H3YN19"/>
<dbReference type="EMBL" id="WNWR01000795">
    <property type="protein sequence ID" value="KAE9969070.1"/>
    <property type="molecule type" value="Genomic_DNA"/>
</dbReference>
<evidence type="ECO:0000313" key="3">
    <source>
        <dbReference type="EMBL" id="KAE9969070.1"/>
    </source>
</evidence>
<feature type="compositionally biased region" description="Polar residues" evidence="1">
    <location>
        <begin position="23"/>
        <end position="37"/>
    </location>
</feature>
<dbReference type="Proteomes" id="UP000447873">
    <property type="component" value="Unassembled WGS sequence"/>
</dbReference>
<protein>
    <submittedName>
        <fullName evidence="2">Uncharacterized protein</fullName>
    </submittedName>
</protein>
<name>A0A8H3YN19_VENIN</name>
<evidence type="ECO:0000313" key="4">
    <source>
        <dbReference type="Proteomes" id="UP000447873"/>
    </source>
</evidence>
<evidence type="ECO:0000313" key="5">
    <source>
        <dbReference type="Proteomes" id="UP000490939"/>
    </source>
</evidence>
<organism evidence="2 4">
    <name type="scientific">Venturia inaequalis</name>
    <name type="common">Apple scab fungus</name>
    <dbReference type="NCBI Taxonomy" id="5025"/>
    <lineage>
        <taxon>Eukaryota</taxon>
        <taxon>Fungi</taxon>
        <taxon>Dikarya</taxon>
        <taxon>Ascomycota</taxon>
        <taxon>Pezizomycotina</taxon>
        <taxon>Dothideomycetes</taxon>
        <taxon>Pleosporomycetidae</taxon>
        <taxon>Venturiales</taxon>
        <taxon>Venturiaceae</taxon>
        <taxon>Venturia</taxon>
    </lineage>
</organism>